<feature type="domain" description="AB hydrolase-1" evidence="1">
    <location>
        <begin position="31"/>
        <end position="252"/>
    </location>
</feature>
<reference evidence="2" key="2">
    <citation type="journal article" date="2022" name="Sci. Total Environ.">
        <title>Prevalence, transmission, and molecular epidemiology of tet(X)-positive bacteria among humans, animals, and environmental niches in China: An epidemiological, and genomic-based study.</title>
        <authorList>
            <person name="Dong N."/>
            <person name="Zeng Y."/>
            <person name="Cai C."/>
            <person name="Sun C."/>
            <person name="Lu J."/>
            <person name="Liu C."/>
            <person name="Zhou H."/>
            <person name="Sun Q."/>
            <person name="Shu L."/>
            <person name="Wang H."/>
            <person name="Wang Y."/>
            <person name="Wang S."/>
            <person name="Wu C."/>
            <person name="Chan E.W."/>
            <person name="Chen G."/>
            <person name="Shen Z."/>
            <person name="Chen S."/>
            <person name="Zhang R."/>
        </authorList>
    </citation>
    <scope>NUCLEOTIDE SEQUENCE</scope>
    <source>
        <strain evidence="2">210</strain>
    </source>
</reference>
<dbReference type="AlphaFoldDB" id="A0AAW7DHJ6"/>
<dbReference type="Pfam" id="PF12697">
    <property type="entry name" value="Abhydrolase_6"/>
    <property type="match status" value="1"/>
</dbReference>
<evidence type="ECO:0000313" key="3">
    <source>
        <dbReference type="Proteomes" id="UP001173578"/>
    </source>
</evidence>
<protein>
    <submittedName>
        <fullName evidence="2">Alpha/beta hydrolase</fullName>
    </submittedName>
</protein>
<dbReference type="SUPFAM" id="SSF53474">
    <property type="entry name" value="alpha/beta-Hydrolases"/>
    <property type="match status" value="1"/>
</dbReference>
<name>A0AAW7DHJ6_9FLAO</name>
<proteinExistence type="predicted"/>
<dbReference type="RefSeq" id="WP_286485305.1">
    <property type="nucleotide sequence ID" value="NZ_JACALR010000002.1"/>
</dbReference>
<reference evidence="2" key="1">
    <citation type="submission" date="2020-06" db="EMBL/GenBank/DDBJ databases">
        <authorList>
            <person name="Dong N."/>
        </authorList>
    </citation>
    <scope>NUCLEOTIDE SEQUENCE</scope>
    <source>
        <strain evidence="2">210</strain>
    </source>
</reference>
<dbReference type="InterPro" id="IPR052897">
    <property type="entry name" value="Sec-Metab_Biosynth_Hydrolase"/>
</dbReference>
<gene>
    <name evidence="2" type="ORF">HX095_05270</name>
</gene>
<evidence type="ECO:0000313" key="2">
    <source>
        <dbReference type="EMBL" id="MDM1550619.1"/>
    </source>
</evidence>
<dbReference type="GO" id="GO:0016787">
    <property type="term" value="F:hydrolase activity"/>
    <property type="evidence" value="ECO:0007669"/>
    <property type="project" value="UniProtKB-KW"/>
</dbReference>
<evidence type="ECO:0000259" key="1">
    <source>
        <dbReference type="Pfam" id="PF12697"/>
    </source>
</evidence>
<sequence>MKKIKYLFFIVFFIHVHVFTFAQSQKKEPVFVLVHGAWHGGWCWSDVSKNLTQKGYRVYTPTLTGLGERKHLINNDVNLDTHIQDIVNLIEMEDLDHVYLVGHSYAGAIIAGVADRIPEKLTKLIFLDAMIVENGQSAISLQPDGVRQIQEENIKRKEHFEPFDVSLFGVTDPKIVTSIEKRLTPQPFNTFAQKLKLIHPYGNGLPLVYIACTHPQLPIMKEMSEKVQADKKHKWQHISLNTGHDAMITVPNELSDIFISLIDQ</sequence>
<keyword evidence="2" id="KW-0378">Hydrolase</keyword>
<dbReference type="EMBL" id="JACALR010000002">
    <property type="protein sequence ID" value="MDM1550619.1"/>
    <property type="molecule type" value="Genomic_DNA"/>
</dbReference>
<comment type="caution">
    <text evidence="2">The sequence shown here is derived from an EMBL/GenBank/DDBJ whole genome shotgun (WGS) entry which is preliminary data.</text>
</comment>
<accession>A0AAW7DHJ6</accession>
<dbReference type="PRINTS" id="PR00111">
    <property type="entry name" value="ABHYDROLASE"/>
</dbReference>
<dbReference type="Proteomes" id="UP001173578">
    <property type="component" value="Unassembled WGS sequence"/>
</dbReference>
<dbReference type="PANTHER" id="PTHR37017">
    <property type="entry name" value="AB HYDROLASE-1 DOMAIN-CONTAINING PROTEIN-RELATED"/>
    <property type="match status" value="1"/>
</dbReference>
<dbReference type="InterPro" id="IPR029058">
    <property type="entry name" value="AB_hydrolase_fold"/>
</dbReference>
<organism evidence="2 3">
    <name type="scientific">Empedobacter falsenii</name>
    <dbReference type="NCBI Taxonomy" id="343874"/>
    <lineage>
        <taxon>Bacteria</taxon>
        <taxon>Pseudomonadati</taxon>
        <taxon>Bacteroidota</taxon>
        <taxon>Flavobacteriia</taxon>
        <taxon>Flavobacteriales</taxon>
        <taxon>Weeksellaceae</taxon>
        <taxon>Empedobacter</taxon>
    </lineage>
</organism>
<dbReference type="InterPro" id="IPR000073">
    <property type="entry name" value="AB_hydrolase_1"/>
</dbReference>
<dbReference type="Gene3D" id="3.40.50.1820">
    <property type="entry name" value="alpha/beta hydrolase"/>
    <property type="match status" value="1"/>
</dbReference>
<dbReference type="PANTHER" id="PTHR37017:SF11">
    <property type="entry name" value="ESTERASE_LIPASE_THIOESTERASE DOMAIN-CONTAINING PROTEIN"/>
    <property type="match status" value="1"/>
</dbReference>